<feature type="region of interest" description="Disordered" evidence="1">
    <location>
        <begin position="75"/>
        <end position="101"/>
    </location>
</feature>
<dbReference type="GO" id="GO:0042834">
    <property type="term" value="F:peptidoglycan binding"/>
    <property type="evidence" value="ECO:0007669"/>
    <property type="project" value="InterPro"/>
</dbReference>
<sequence>MKKFNMLVEAPNIRNTIQRDTRTPGQRPRLRSLVPVVVLLALLAGVTLWPILKNNQSAQPQAAFIKKTPEEKPLQTTEKIGVASLVEPEKTSGKDSGSDEKLKPIVSRPVAKDAALVATKTVVNDIWVLRFGLCFYKKSCESIQERLKKMGMPAYITKSTTNLLAHRVVVGPWAMASVAEDVREKVEKSGIVSASFSAEDKYYLSTSAVTRKKQAKARLKKIQDLGYRAKLVSKREPFEVYKVYGKSFNNEKKAKIAMQNFLFSRIECVLERRRVK</sequence>
<feature type="domain" description="SPOR" evidence="3">
    <location>
        <begin position="121"/>
        <end position="199"/>
    </location>
</feature>
<protein>
    <recommendedName>
        <fullName evidence="3">SPOR domain-containing protein</fullName>
    </recommendedName>
</protein>
<reference evidence="4" key="1">
    <citation type="submission" date="2018-06" db="EMBL/GenBank/DDBJ databases">
        <authorList>
            <person name="Zhirakovskaya E."/>
        </authorList>
    </citation>
    <scope>NUCLEOTIDE SEQUENCE</scope>
</reference>
<evidence type="ECO:0000256" key="1">
    <source>
        <dbReference type="SAM" id="MobiDB-lite"/>
    </source>
</evidence>
<dbReference type="Gene3D" id="3.30.70.1070">
    <property type="entry name" value="Sporulation related repeat"/>
    <property type="match status" value="1"/>
</dbReference>
<keyword evidence="2" id="KW-0812">Transmembrane</keyword>
<dbReference type="PROSITE" id="PS51724">
    <property type="entry name" value="SPOR"/>
    <property type="match status" value="1"/>
</dbReference>
<keyword evidence="2" id="KW-1133">Transmembrane helix</keyword>
<evidence type="ECO:0000313" key="4">
    <source>
        <dbReference type="EMBL" id="VAX19335.1"/>
    </source>
</evidence>
<proteinExistence type="predicted"/>
<gene>
    <name evidence="4" type="ORF">MNBD_NITROSPINAE04-1586</name>
</gene>
<dbReference type="InterPro" id="IPR007730">
    <property type="entry name" value="SPOR-like_dom"/>
</dbReference>
<dbReference type="InterPro" id="IPR036680">
    <property type="entry name" value="SPOR-like_sf"/>
</dbReference>
<accession>A0A3B1CKE7</accession>
<keyword evidence="2" id="KW-0472">Membrane</keyword>
<feature type="compositionally biased region" description="Basic and acidic residues" evidence="1">
    <location>
        <begin position="87"/>
        <end position="101"/>
    </location>
</feature>
<evidence type="ECO:0000259" key="3">
    <source>
        <dbReference type="PROSITE" id="PS51724"/>
    </source>
</evidence>
<organism evidence="4">
    <name type="scientific">hydrothermal vent metagenome</name>
    <dbReference type="NCBI Taxonomy" id="652676"/>
    <lineage>
        <taxon>unclassified sequences</taxon>
        <taxon>metagenomes</taxon>
        <taxon>ecological metagenomes</taxon>
    </lineage>
</organism>
<evidence type="ECO:0000256" key="2">
    <source>
        <dbReference type="SAM" id="Phobius"/>
    </source>
</evidence>
<name>A0A3B1CKE7_9ZZZZ</name>
<dbReference type="SUPFAM" id="SSF110997">
    <property type="entry name" value="Sporulation related repeat"/>
    <property type="match status" value="1"/>
</dbReference>
<dbReference type="EMBL" id="UOGA01000153">
    <property type="protein sequence ID" value="VAX19335.1"/>
    <property type="molecule type" value="Genomic_DNA"/>
</dbReference>
<dbReference type="AlphaFoldDB" id="A0A3B1CKE7"/>
<feature type="transmembrane region" description="Helical" evidence="2">
    <location>
        <begin position="32"/>
        <end position="52"/>
    </location>
</feature>